<evidence type="ECO:0000313" key="3">
    <source>
        <dbReference type="Proteomes" id="UP000321362"/>
    </source>
</evidence>
<evidence type="ECO:0000313" key="2">
    <source>
        <dbReference type="EMBL" id="QEC77998.1"/>
    </source>
</evidence>
<organism evidence="2 3">
    <name type="scientific">Mucilaginibacter ginsenosidivorax</name>
    <dbReference type="NCBI Taxonomy" id="862126"/>
    <lineage>
        <taxon>Bacteria</taxon>
        <taxon>Pseudomonadati</taxon>
        <taxon>Bacteroidota</taxon>
        <taxon>Sphingobacteriia</taxon>
        <taxon>Sphingobacteriales</taxon>
        <taxon>Sphingobacteriaceae</taxon>
        <taxon>Mucilaginibacter</taxon>
    </lineage>
</organism>
<feature type="region of interest" description="Disordered" evidence="1">
    <location>
        <begin position="1485"/>
        <end position="1519"/>
    </location>
</feature>
<dbReference type="Proteomes" id="UP000321362">
    <property type="component" value="Chromosome"/>
</dbReference>
<feature type="compositionally biased region" description="Basic and acidic residues" evidence="1">
    <location>
        <begin position="1500"/>
        <end position="1512"/>
    </location>
</feature>
<proteinExistence type="predicted"/>
<evidence type="ECO:0000256" key="1">
    <source>
        <dbReference type="SAM" id="MobiDB-lite"/>
    </source>
</evidence>
<gene>
    <name evidence="2" type="ORF">FSB76_19405</name>
</gene>
<dbReference type="OrthoDB" id="9762853at2"/>
<evidence type="ECO:0008006" key="4">
    <source>
        <dbReference type="Google" id="ProtNLM"/>
    </source>
</evidence>
<feature type="compositionally biased region" description="Pro residues" evidence="1">
    <location>
        <begin position="1391"/>
        <end position="1400"/>
    </location>
</feature>
<reference evidence="2 3" key="1">
    <citation type="journal article" date="2013" name="J. Microbiol.">
        <title>Mucilaginibacter ginsenosidivorax sp. nov., with ginsenoside converting activity isolated from sediment.</title>
        <authorList>
            <person name="Kim J.K."/>
            <person name="Choi T.E."/>
            <person name="Liu Q.M."/>
            <person name="Park H.Y."/>
            <person name="Yi T.H."/>
            <person name="Yoon M.H."/>
            <person name="Kim S.C."/>
            <person name="Im W.T."/>
        </authorList>
    </citation>
    <scope>NUCLEOTIDE SEQUENCE [LARGE SCALE GENOMIC DNA]</scope>
    <source>
        <strain evidence="2 3">KHI28</strain>
    </source>
</reference>
<dbReference type="RefSeq" id="WP_147056206.1">
    <property type="nucleotide sequence ID" value="NZ_CP042437.1"/>
</dbReference>
<accession>A0A5B8W6W5</accession>
<feature type="compositionally biased region" description="Low complexity" evidence="1">
    <location>
        <begin position="1401"/>
        <end position="1412"/>
    </location>
</feature>
<dbReference type="EMBL" id="CP042437">
    <property type="protein sequence ID" value="QEC77998.1"/>
    <property type="molecule type" value="Genomic_DNA"/>
</dbReference>
<dbReference type="KEGG" id="mgk:FSB76_19405"/>
<protein>
    <recommendedName>
        <fullName evidence="4">Baseplate protein J-like domain-containing protein</fullName>
    </recommendedName>
</protein>
<name>A0A5B8W6W5_9SPHI</name>
<feature type="region of interest" description="Disordered" evidence="1">
    <location>
        <begin position="1385"/>
        <end position="1417"/>
    </location>
</feature>
<sequence length="1519" mass="167933">MENCNCHTEIILKGSGQLERYLEALDPSYVSIDGRSFEDLLSFAAAYANQIRFYDMPGDEVNDTTPPAKVSWVEFFKRDMAVIAASVASVNLDKIRNDYENISEQILLDPSAELYADLLNQIVAIAAQIDQWYSAAIPQNPLHADIDLAVKSSLSAQLKKLIAYEEGFIVVDSKTVLNIDFSKLQNKDEWGLNAAVNPEFDIYLGTTPEARILNAVPYVDDIFQAFFGVINNIVDDAPGYLSFAITQYPAHQPYMALYIAFLQLFALAQEQMNGLTGRMLDFYYRDVLRLAPKSAVPDKVFVIFQLAQNVAEYDLPQGTSLSAGKDAAGLDQVYRTEADFVINQASVKELKNIFIQKTPVTADEAGKTVAAVYANPVANSMDGLGVKFTVPNSKWPTFGSGGAVQTAPKNICEYISQKQAALTPPNNTQIGFAIASPQLVLQGGTRLIKCSMPFDFSKFPVNVNMLKTLNLQVVLTGEKSWLNISRLMDKKEAEAIKQVMDNGLFPAPDPTNGFLSESGFFFAQEEDTNSKPVTGILYIFMPISEQGIVPFNAKTHTGNYQTAYPVMQVLIGSGLGFPASFFHGLKVDSLSIAVQVGSINGIKNKGQDINNDGLKKVNIQTDSGLVTPGKPFDPFTKVPYQGMSFYIESDEVFNKPMGQLAVNITKSIPEEPDSNYSFPYAVSVLARNNWKGLVDHYGQQFTTESLTFNILNVANKSDAGQFVQFTQVIDEAATTPDHFPISLDRSPIEYYTGYDIGAYKNFIRIDNQANFDDDIQSLIRDAPKFQIQGLSLSYQSVLTVLDPKIDQFFHIYPFGTVETYITTPGTETVNKQLILQQKPLMLDAKNILLPQFTFLNPTEVYKDVVSGKGSKIRTELFIKSAQYSGDEVLDKLIYDASGLNRIIRGGNNQYSDTVQEEGLLFIGVEKLQPLQTLSLLFEFAPGSAIDEDGDLDEIKINWSYLIYNEWRPLNAENIISDSTYRFQTTGIVKLSVPADANDSHTIITNGLYWFCASVTNKSERIPELIDIIAQAAEVVFYDQGNSPSHYDNALPAGSISKLSVAVSQVKGVTQPYASFDGKHKEEGKEYYTRVSERLRHKRRAVTPWDYERLVLEQFPEVFKVKCITNVDPECLCPDPPSLLEARDAGLLTKPKCCGPVKSSGNVLIVPVPNLKNNNAENPLQPKTSRLTLIEIVNYLTPLTSPFVTVHAKNPVYEQVIVFFRVKFLSGIDKGYHLQKLNEEIVQYLTPWAFNAEIEADFGKKIYASSIINFIQQRSYVDFITDFLMGVCRDECCVPDTPDTTTVTAENFVTALNQVSGCNDIEAFLKNQGYFIGDVIAEPSTQRSLLVSAPKHIILLYEDPKELTVCEKLQKVVPLPIHFPTSVVEAPAEQSPTPPPAPAPFAAPEEAAAAPATEEVKPEATNLENNLSAGEVKELAPQEAAVAVEKHNVIEETIENFDKALGAQTRNITEKGKAAVKKAEDFIKNVVKGKSSGPSQIDPAPETKELPPADDKSSNSNKSK</sequence>
<keyword evidence="3" id="KW-1185">Reference proteome</keyword>